<accession>A0A5N7A1C8</accession>
<evidence type="ECO:0000313" key="1">
    <source>
        <dbReference type="EMBL" id="KAE8363661.1"/>
    </source>
</evidence>
<keyword evidence="2" id="KW-1185">Reference proteome</keyword>
<dbReference type="RefSeq" id="XP_031926742.1">
    <property type="nucleotide sequence ID" value="XM_032067247.1"/>
</dbReference>
<name>A0A5N7A1C8_9EURO</name>
<protein>
    <submittedName>
        <fullName evidence="1">Uncharacterized protein</fullName>
    </submittedName>
</protein>
<dbReference type="OrthoDB" id="10538865at2759"/>
<dbReference type="AlphaFoldDB" id="A0A5N7A1C8"/>
<proteinExistence type="predicted"/>
<gene>
    <name evidence="1" type="ORF">BDV27DRAFT_129647</name>
</gene>
<dbReference type="GeneID" id="43651693"/>
<dbReference type="EMBL" id="ML737670">
    <property type="protein sequence ID" value="KAE8363661.1"/>
    <property type="molecule type" value="Genomic_DNA"/>
</dbReference>
<reference evidence="1 2" key="1">
    <citation type="submission" date="2019-04" db="EMBL/GenBank/DDBJ databases">
        <title>Friends and foes A comparative genomics studyof 23 Aspergillus species from section Flavi.</title>
        <authorList>
            <consortium name="DOE Joint Genome Institute"/>
            <person name="Kjaerbolling I."/>
            <person name="Vesth T."/>
            <person name="Frisvad J.C."/>
            <person name="Nybo J.L."/>
            <person name="Theobald S."/>
            <person name="Kildgaard S."/>
            <person name="Isbrandt T."/>
            <person name="Kuo A."/>
            <person name="Sato A."/>
            <person name="Lyhne E.K."/>
            <person name="Kogle M.E."/>
            <person name="Wiebenga A."/>
            <person name="Kun R.S."/>
            <person name="Lubbers R.J."/>
            <person name="Makela M.R."/>
            <person name="Barry K."/>
            <person name="Chovatia M."/>
            <person name="Clum A."/>
            <person name="Daum C."/>
            <person name="Haridas S."/>
            <person name="He G."/>
            <person name="LaButti K."/>
            <person name="Lipzen A."/>
            <person name="Mondo S."/>
            <person name="Riley R."/>
            <person name="Salamov A."/>
            <person name="Simmons B.A."/>
            <person name="Magnuson J.K."/>
            <person name="Henrissat B."/>
            <person name="Mortensen U.H."/>
            <person name="Larsen T.O."/>
            <person name="Devries R.P."/>
            <person name="Grigoriev I.V."/>
            <person name="Machida M."/>
            <person name="Baker S.E."/>
            <person name="Andersen M.R."/>
        </authorList>
    </citation>
    <scope>NUCLEOTIDE SEQUENCE [LARGE SCALE GENOMIC DNA]</scope>
    <source>
        <strain evidence="1 2">CBS 763.97</strain>
    </source>
</reference>
<sequence length="104" mass="11936">MTLSLTTTHLQAFRLIITQNWRNTAHLPTMQLNLCSHLQHRGSHHCQCMSLTTTHGCPYFCLAFAWVTVPLALATRSILRMQLENTPIVFLAMRHCELREFNSG</sequence>
<organism evidence="1 2">
    <name type="scientific">Aspergillus caelatus</name>
    <dbReference type="NCBI Taxonomy" id="61420"/>
    <lineage>
        <taxon>Eukaryota</taxon>
        <taxon>Fungi</taxon>
        <taxon>Dikarya</taxon>
        <taxon>Ascomycota</taxon>
        <taxon>Pezizomycotina</taxon>
        <taxon>Eurotiomycetes</taxon>
        <taxon>Eurotiomycetidae</taxon>
        <taxon>Eurotiales</taxon>
        <taxon>Aspergillaceae</taxon>
        <taxon>Aspergillus</taxon>
        <taxon>Aspergillus subgen. Circumdati</taxon>
    </lineage>
</organism>
<evidence type="ECO:0000313" key="2">
    <source>
        <dbReference type="Proteomes" id="UP000326268"/>
    </source>
</evidence>
<dbReference type="Proteomes" id="UP000326268">
    <property type="component" value="Unassembled WGS sequence"/>
</dbReference>